<dbReference type="PANTHER" id="PTHR45918:SF2">
    <property type="entry name" value="ALPHA-1,3_1,6-MANNOSYLTRANSFERASE ALG2"/>
    <property type="match status" value="1"/>
</dbReference>
<accession>A0A7E4UTS7</accession>
<evidence type="ECO:0000259" key="6">
    <source>
        <dbReference type="Pfam" id="PF13439"/>
    </source>
</evidence>
<dbReference type="GO" id="GO:0004378">
    <property type="term" value="F:GDP-Man:Man(1)GlcNAc(2)-PP-Dol alpha-1,3-mannosyltransferase activity"/>
    <property type="evidence" value="ECO:0007669"/>
    <property type="project" value="UniProtKB-UniRule"/>
</dbReference>
<dbReference type="WBParaSite" id="Pan_g12741.t1">
    <property type="protein sequence ID" value="Pan_g12741.t1"/>
    <property type="gene ID" value="Pan_g12741"/>
</dbReference>
<keyword evidence="7" id="KW-1185">Reference proteome</keyword>
<dbReference type="Pfam" id="PF13439">
    <property type="entry name" value="Glyco_transf_4"/>
    <property type="match status" value="1"/>
</dbReference>
<dbReference type="EC" id="2.4.1.257" evidence="4"/>
<dbReference type="EC" id="2.4.1.132" evidence="4"/>
<dbReference type="AlphaFoldDB" id="A0A7E4UTS7"/>
<comment type="catalytic activity">
    <reaction evidence="3 4">
        <text>an alpha-D-Man-(1-&gt;3)-beta-D-Man-(1-&gt;4)-beta-D-GlcNAc-(1-&gt;4)-alpha-D-GlcNAc-diphospho-di-trans,poly-cis-dolichol + GDP-alpha-D-mannose = an alpha-D-Man-(1-&gt;3)-[alpha-D-Man-(1-&gt;6)]-beta-D-Man-(1-&gt;4)-beta-D-GlcNAc-(1-&gt;4)-alpha-D-GlcNAc-diphospho-di-trans,poly-cis-dolichol + GDP + H(+)</text>
        <dbReference type="Rhea" id="RHEA:29519"/>
        <dbReference type="Rhea" id="RHEA-COMP:19513"/>
        <dbReference type="Rhea" id="RHEA-COMP:19515"/>
        <dbReference type="ChEBI" id="CHEBI:15378"/>
        <dbReference type="ChEBI" id="CHEBI:57527"/>
        <dbReference type="ChEBI" id="CHEBI:58189"/>
        <dbReference type="ChEBI" id="CHEBI:132510"/>
        <dbReference type="ChEBI" id="CHEBI:132511"/>
        <dbReference type="EC" id="2.4.1.257"/>
    </reaction>
    <physiologicalReaction direction="left-to-right" evidence="3 4">
        <dbReference type="Rhea" id="RHEA:29520"/>
    </physiologicalReaction>
</comment>
<reference evidence="7" key="1">
    <citation type="journal article" date="2013" name="Genetics">
        <title>The draft genome and transcriptome of Panagrellus redivivus are shaped by the harsh demands of a free-living lifestyle.</title>
        <authorList>
            <person name="Srinivasan J."/>
            <person name="Dillman A.R."/>
            <person name="Macchietto M.G."/>
            <person name="Heikkinen L."/>
            <person name="Lakso M."/>
            <person name="Fracchia K.M."/>
            <person name="Antoshechkin I."/>
            <person name="Mortazavi A."/>
            <person name="Wong G."/>
            <person name="Sternberg P.W."/>
        </authorList>
    </citation>
    <scope>NUCLEOTIDE SEQUENCE [LARGE SCALE GENOMIC DNA]</scope>
    <source>
        <strain evidence="7">MT8872</strain>
    </source>
</reference>
<dbReference type="SUPFAM" id="SSF53756">
    <property type="entry name" value="UDP-Glycosyltransferase/glycogen phosphorylase"/>
    <property type="match status" value="1"/>
</dbReference>
<comment type="pathway">
    <text evidence="4">Protein modification; protein glycosylation.</text>
</comment>
<dbReference type="Proteomes" id="UP000492821">
    <property type="component" value="Unassembled WGS sequence"/>
</dbReference>
<comment type="function">
    <text evidence="4">Mannosylates Man(2)GlcNAc(2)-dolichol diphosphate and Man(1)GlcNAc(2)-dolichol diphosphate to form Man(3)GlcNAc(2)-dolichol diphosphate.</text>
</comment>
<dbReference type="PANTHER" id="PTHR45918">
    <property type="entry name" value="ALPHA-1,3/1,6-MANNOSYLTRANSFERASE ALG2"/>
    <property type="match status" value="1"/>
</dbReference>
<evidence type="ECO:0000256" key="1">
    <source>
        <dbReference type="ARBA" id="ARBA00022676"/>
    </source>
</evidence>
<keyword evidence="4" id="KW-0472">Membrane</keyword>
<dbReference type="InterPro" id="IPR027054">
    <property type="entry name" value="ALG2"/>
</dbReference>
<name>A0A7E4UTS7_PANRE</name>
<reference evidence="8" key="2">
    <citation type="submission" date="2020-10" db="UniProtKB">
        <authorList>
            <consortium name="WormBaseParasite"/>
        </authorList>
    </citation>
    <scope>IDENTIFICATION</scope>
</reference>
<protein>
    <recommendedName>
        <fullName evidence="4">Alpha-1,3/1,6-mannosyltransferase ALG2</fullName>
        <ecNumber evidence="4">2.4.1.132</ecNumber>
        <ecNumber evidence="4">2.4.1.257</ecNumber>
    </recommendedName>
    <alternativeName>
        <fullName evidence="4">GDP-Man:Man(1)GlcNAc(2)-PP-Dol alpha-1,3-mannosyltransferase</fullName>
    </alternativeName>
</protein>
<comment type="catalytic activity">
    <reaction evidence="2 4">
        <text>a beta-D-Man-(1-&gt;4)-beta-D-GlcNAc-(1-&gt;4)-alpha-D-GlcNAc-diphospho-di-trans,poly-cis-dolichol + GDP-alpha-D-mannose = an alpha-D-Man-(1-&gt;3)-beta-D-Man-(1-&gt;4)-beta-D-GlcNAc-(1-&gt;4)-alpha-D-GlcNAc-diphospho-di-trans,poly-cis-dolichol + GDP + H(+)</text>
        <dbReference type="Rhea" id="RHEA:29515"/>
        <dbReference type="Rhea" id="RHEA-COMP:19511"/>
        <dbReference type="Rhea" id="RHEA-COMP:19513"/>
        <dbReference type="ChEBI" id="CHEBI:15378"/>
        <dbReference type="ChEBI" id="CHEBI:57527"/>
        <dbReference type="ChEBI" id="CHEBI:58189"/>
        <dbReference type="ChEBI" id="CHEBI:58472"/>
        <dbReference type="ChEBI" id="CHEBI:132510"/>
        <dbReference type="EC" id="2.4.1.132"/>
    </reaction>
    <physiologicalReaction direction="left-to-right" evidence="2 4">
        <dbReference type="Rhea" id="RHEA:29516"/>
    </physiologicalReaction>
</comment>
<keyword evidence="4" id="KW-0812">Transmembrane</keyword>
<comment type="subcellular location">
    <subcellularLocation>
        <location evidence="4">Endoplasmic reticulum membrane</location>
        <topology evidence="4">Single-pass membrane protein</topology>
    </subcellularLocation>
</comment>
<sequence length="493" mass="55941">MTSSARDVVLLKPIFFCVYVFAIIICVPLSLAVWFVRRELCNEKSVAGDDKVDMLVVIIHPEQWNGGSDRCTVGMIRHFAQGGHRVVWLTTMIDEYWTTEDFCGVEIQKVNLQLHPGDWFSQNVALAYHLVCSNLKPDLIVVDHSASCVPMLKWRFPASKVLFYCHFPQQLVTPSRFFLYRWYSNLIGLIEAKLYESADVIMVNSKFTATNFAEVMPSISTNKIRVVYPPCDVDSLTVLGGTAISRMQRPPNPQYVFLSMNRFWPEKRLDIIVEAAEILKSQKYRPIIKLAGSVMPHIPESRIYYELLQKMVEEKGLQDIIEFVPSPTEEQKFELFRECDSALYTPPNEHFGIVPIEALEQRRPVIVIDSGGPAETVIEDVTGTKIAAPCGKLLAEAMRNHIKRKTWIELDVDEHYQFHKKRFEEQFSLIGFGARIDDALVSMFPDTYTPSTLPKRTSYAVTSVAPAPPPTTTTVLAASKLSNSANLRARNRA</sequence>
<keyword evidence="4" id="KW-1133">Transmembrane helix</keyword>
<feature type="transmembrane region" description="Helical" evidence="4">
    <location>
        <begin position="13"/>
        <end position="36"/>
    </location>
</feature>
<dbReference type="Gene3D" id="3.40.50.2000">
    <property type="entry name" value="Glycogen Phosphorylase B"/>
    <property type="match status" value="2"/>
</dbReference>
<evidence type="ECO:0000256" key="3">
    <source>
        <dbReference type="ARBA" id="ARBA00045104"/>
    </source>
</evidence>
<dbReference type="GO" id="GO:0005789">
    <property type="term" value="C:endoplasmic reticulum membrane"/>
    <property type="evidence" value="ECO:0007669"/>
    <property type="project" value="UniProtKB-SubCell"/>
</dbReference>
<evidence type="ECO:0000313" key="7">
    <source>
        <dbReference type="Proteomes" id="UP000492821"/>
    </source>
</evidence>
<dbReference type="InterPro" id="IPR001296">
    <property type="entry name" value="Glyco_trans_1"/>
</dbReference>
<evidence type="ECO:0000256" key="2">
    <source>
        <dbReference type="ARBA" id="ARBA00045103"/>
    </source>
</evidence>
<comment type="similarity">
    <text evidence="4">Belongs to the glycosyltransferase group 1 family.</text>
</comment>
<evidence type="ECO:0000313" key="8">
    <source>
        <dbReference type="WBParaSite" id="Pan_g12741.t1"/>
    </source>
</evidence>
<feature type="domain" description="Glycosyl transferase family 1" evidence="5">
    <location>
        <begin position="248"/>
        <end position="403"/>
    </location>
</feature>
<organism evidence="7 8">
    <name type="scientific">Panagrellus redivivus</name>
    <name type="common">Microworm</name>
    <dbReference type="NCBI Taxonomy" id="6233"/>
    <lineage>
        <taxon>Eukaryota</taxon>
        <taxon>Metazoa</taxon>
        <taxon>Ecdysozoa</taxon>
        <taxon>Nematoda</taxon>
        <taxon>Chromadorea</taxon>
        <taxon>Rhabditida</taxon>
        <taxon>Tylenchina</taxon>
        <taxon>Panagrolaimomorpha</taxon>
        <taxon>Panagrolaimoidea</taxon>
        <taxon>Panagrolaimidae</taxon>
        <taxon>Panagrellus</taxon>
    </lineage>
</organism>
<dbReference type="Pfam" id="PF00534">
    <property type="entry name" value="Glycos_transf_1"/>
    <property type="match status" value="1"/>
</dbReference>
<evidence type="ECO:0000256" key="4">
    <source>
        <dbReference type="RuleBase" id="RU367136"/>
    </source>
</evidence>
<dbReference type="InterPro" id="IPR028098">
    <property type="entry name" value="Glyco_trans_4-like_N"/>
</dbReference>
<dbReference type="UniPathway" id="UPA00378"/>
<dbReference type="GO" id="GO:0102704">
    <property type="term" value="F:GDP-Man:Man(2)GlcNAc(2)-PP-Dol alpha-1,6-mannosyltransferase activity"/>
    <property type="evidence" value="ECO:0007669"/>
    <property type="project" value="UniProtKB-UniRule"/>
</dbReference>
<keyword evidence="4" id="KW-0808">Transferase</keyword>
<proteinExistence type="inferred from homology"/>
<keyword evidence="1 4" id="KW-0328">Glycosyltransferase</keyword>
<feature type="domain" description="Glycosyltransferase subfamily 4-like N-terminal" evidence="6">
    <location>
        <begin position="66"/>
        <end position="234"/>
    </location>
</feature>
<evidence type="ECO:0000259" key="5">
    <source>
        <dbReference type="Pfam" id="PF00534"/>
    </source>
</evidence>